<organism evidence="3 4">
    <name type="scientific">Mucilaginibacter gilvus</name>
    <dbReference type="NCBI Taxonomy" id="2305909"/>
    <lineage>
        <taxon>Bacteria</taxon>
        <taxon>Pseudomonadati</taxon>
        <taxon>Bacteroidota</taxon>
        <taxon>Sphingobacteriia</taxon>
        <taxon>Sphingobacteriales</taxon>
        <taxon>Sphingobacteriaceae</taxon>
        <taxon>Mucilaginibacter</taxon>
    </lineage>
</organism>
<evidence type="ECO:0000313" key="3">
    <source>
        <dbReference type="EMBL" id="RWY57154.1"/>
    </source>
</evidence>
<dbReference type="PROSITE" id="PS51257">
    <property type="entry name" value="PROKAR_LIPOPROTEIN"/>
    <property type="match status" value="1"/>
</dbReference>
<dbReference type="Proteomes" id="UP000286701">
    <property type="component" value="Unassembled WGS sequence"/>
</dbReference>
<gene>
    <name evidence="3" type="ORF">EPL05_01060</name>
</gene>
<dbReference type="AlphaFoldDB" id="A0A444MU33"/>
<keyword evidence="4" id="KW-1185">Reference proteome</keyword>
<evidence type="ECO:0000313" key="4">
    <source>
        <dbReference type="Proteomes" id="UP000286701"/>
    </source>
</evidence>
<feature type="signal peptide" evidence="1">
    <location>
        <begin position="1"/>
        <end position="23"/>
    </location>
</feature>
<dbReference type="RefSeq" id="WP_128531661.1">
    <property type="nucleotide sequence ID" value="NZ_SBIW01000001.1"/>
</dbReference>
<protein>
    <submittedName>
        <fullName evidence="3">DUF4397 domain-containing protein</fullName>
    </submittedName>
</protein>
<dbReference type="OrthoDB" id="9792011at2"/>
<feature type="chain" id="PRO_5019490345" evidence="1">
    <location>
        <begin position="24"/>
        <end position="223"/>
    </location>
</feature>
<keyword evidence="1" id="KW-0732">Signal</keyword>
<dbReference type="Pfam" id="PF14344">
    <property type="entry name" value="DUF4397"/>
    <property type="match status" value="1"/>
</dbReference>
<reference evidence="3 4" key="1">
    <citation type="submission" date="2019-01" db="EMBL/GenBank/DDBJ databases">
        <title>Mucilaginibacter antarcticum sp. nov., isolated from antarctic soil.</title>
        <authorList>
            <person name="Yan Y.-Q."/>
            <person name="Du Z.-J."/>
        </authorList>
    </citation>
    <scope>NUCLEOTIDE SEQUENCE [LARGE SCALE GENOMIC DNA]</scope>
    <source>
        <strain evidence="3 4">F01003</strain>
    </source>
</reference>
<evidence type="ECO:0000256" key="1">
    <source>
        <dbReference type="SAM" id="SignalP"/>
    </source>
</evidence>
<proteinExistence type="predicted"/>
<comment type="caution">
    <text evidence="3">The sequence shown here is derived from an EMBL/GenBank/DDBJ whole genome shotgun (WGS) entry which is preliminary data.</text>
</comment>
<feature type="domain" description="DUF4397" evidence="2">
    <location>
        <begin position="36"/>
        <end position="147"/>
    </location>
</feature>
<accession>A0A444MU33</accession>
<evidence type="ECO:0000259" key="2">
    <source>
        <dbReference type="Pfam" id="PF14344"/>
    </source>
</evidence>
<name>A0A444MU33_9SPHI</name>
<dbReference type="InterPro" id="IPR025510">
    <property type="entry name" value="DUF4397"/>
</dbReference>
<dbReference type="EMBL" id="SBIW01000001">
    <property type="protein sequence ID" value="RWY57154.1"/>
    <property type="molecule type" value="Genomic_DNA"/>
</dbReference>
<sequence length="223" mass="23899">MNFKLPVLIVVLFALAISSCKVGDDAVPASSNLTTTLNVVNATTDTLNYYLNGSRVNTTSSLYPFGYTGYLAVKYADQNYQFKRLGNSAVLFNLPLALDTNKVYSVYIAGEAADDTFTTRDTLVSDTSGRAKIRFVNASPGSGDLDVKIDSLNFKLRAYKSTSVFLPIGVGIKHIQVFRAGTTNAIADTSRTLTAGRMYTLFAKGKLAGTGGLKFGTGLVVNK</sequence>